<feature type="region of interest" description="Disordered" evidence="1">
    <location>
        <begin position="1"/>
        <end position="48"/>
    </location>
</feature>
<dbReference type="EMBL" id="CAJVPQ010001010">
    <property type="protein sequence ID" value="CAG8526381.1"/>
    <property type="molecule type" value="Genomic_DNA"/>
</dbReference>
<sequence length="55" mass="6138">MLKKNQKSNNHGCSALLVKEKLPLQKRQNTTQTTEQEAVAESSNIVQPPVITMEC</sequence>
<dbReference type="AlphaFoldDB" id="A0A9N9ADC8"/>
<accession>A0A9N9ADC8</accession>
<organism evidence="2 3">
    <name type="scientific">Funneliformis caledonium</name>
    <dbReference type="NCBI Taxonomy" id="1117310"/>
    <lineage>
        <taxon>Eukaryota</taxon>
        <taxon>Fungi</taxon>
        <taxon>Fungi incertae sedis</taxon>
        <taxon>Mucoromycota</taxon>
        <taxon>Glomeromycotina</taxon>
        <taxon>Glomeromycetes</taxon>
        <taxon>Glomerales</taxon>
        <taxon>Glomeraceae</taxon>
        <taxon>Funneliformis</taxon>
    </lineage>
</organism>
<dbReference type="Proteomes" id="UP000789570">
    <property type="component" value="Unassembled WGS sequence"/>
</dbReference>
<name>A0A9N9ADC8_9GLOM</name>
<gene>
    <name evidence="2" type="ORF">FCALED_LOCUS4957</name>
</gene>
<evidence type="ECO:0000256" key="1">
    <source>
        <dbReference type="SAM" id="MobiDB-lite"/>
    </source>
</evidence>
<protein>
    <submittedName>
        <fullName evidence="2">15108_t:CDS:1</fullName>
    </submittedName>
</protein>
<evidence type="ECO:0000313" key="2">
    <source>
        <dbReference type="EMBL" id="CAG8526381.1"/>
    </source>
</evidence>
<keyword evidence="3" id="KW-1185">Reference proteome</keyword>
<evidence type="ECO:0000313" key="3">
    <source>
        <dbReference type="Proteomes" id="UP000789570"/>
    </source>
</evidence>
<proteinExistence type="predicted"/>
<reference evidence="2" key="1">
    <citation type="submission" date="2021-06" db="EMBL/GenBank/DDBJ databases">
        <authorList>
            <person name="Kallberg Y."/>
            <person name="Tangrot J."/>
            <person name="Rosling A."/>
        </authorList>
    </citation>
    <scope>NUCLEOTIDE SEQUENCE</scope>
    <source>
        <strain evidence="2">UK204</strain>
    </source>
</reference>
<comment type="caution">
    <text evidence="2">The sequence shown here is derived from an EMBL/GenBank/DDBJ whole genome shotgun (WGS) entry which is preliminary data.</text>
</comment>